<evidence type="ECO:0000313" key="3">
    <source>
        <dbReference type="EMBL" id="RFU26318.1"/>
    </source>
</evidence>
<keyword evidence="2" id="KW-0732">Signal</keyword>
<evidence type="ECO:0000256" key="1">
    <source>
        <dbReference type="SAM" id="MobiDB-lite"/>
    </source>
</evidence>
<gene>
    <name evidence="3" type="ORF">B7463_g10011</name>
</gene>
<evidence type="ECO:0000313" key="4">
    <source>
        <dbReference type="Proteomes" id="UP000258309"/>
    </source>
</evidence>
<dbReference type="EMBL" id="NCSJ02000269">
    <property type="protein sequence ID" value="RFU26318.1"/>
    <property type="molecule type" value="Genomic_DNA"/>
</dbReference>
<name>A0A3E2GYY6_SCYLI</name>
<feature type="region of interest" description="Disordered" evidence="1">
    <location>
        <begin position="96"/>
        <end position="118"/>
    </location>
</feature>
<feature type="compositionally biased region" description="Polar residues" evidence="1">
    <location>
        <begin position="101"/>
        <end position="111"/>
    </location>
</feature>
<reference evidence="3 4" key="1">
    <citation type="submission" date="2018-05" db="EMBL/GenBank/DDBJ databases">
        <title>Draft genome sequence of Scytalidium lignicola DSM 105466, a ubiquitous saprotrophic fungus.</title>
        <authorList>
            <person name="Buettner E."/>
            <person name="Gebauer A.M."/>
            <person name="Hofrichter M."/>
            <person name="Liers C."/>
            <person name="Kellner H."/>
        </authorList>
    </citation>
    <scope>NUCLEOTIDE SEQUENCE [LARGE SCALE GENOMIC DNA]</scope>
    <source>
        <strain evidence="3 4">DSM 105466</strain>
    </source>
</reference>
<feature type="signal peptide" evidence="2">
    <location>
        <begin position="1"/>
        <end position="20"/>
    </location>
</feature>
<evidence type="ECO:0000256" key="2">
    <source>
        <dbReference type="SAM" id="SignalP"/>
    </source>
</evidence>
<dbReference type="Proteomes" id="UP000258309">
    <property type="component" value="Unassembled WGS sequence"/>
</dbReference>
<dbReference type="AlphaFoldDB" id="A0A3E2GYY6"/>
<feature type="non-terminal residue" evidence="3">
    <location>
        <position position="1"/>
    </location>
</feature>
<protein>
    <submittedName>
        <fullName evidence="3">Uncharacterized protein</fullName>
    </submittedName>
</protein>
<keyword evidence="4" id="KW-1185">Reference proteome</keyword>
<feature type="non-terminal residue" evidence="3">
    <location>
        <position position="118"/>
    </location>
</feature>
<feature type="chain" id="PRO_5017552665" evidence="2">
    <location>
        <begin position="21"/>
        <end position="118"/>
    </location>
</feature>
<proteinExistence type="predicted"/>
<comment type="caution">
    <text evidence="3">The sequence shown here is derived from an EMBL/GenBank/DDBJ whole genome shotgun (WGS) entry which is preliminary data.</text>
</comment>
<accession>A0A3E2GYY6</accession>
<organism evidence="3 4">
    <name type="scientific">Scytalidium lignicola</name>
    <name type="common">Hyphomycete</name>
    <dbReference type="NCBI Taxonomy" id="5539"/>
    <lineage>
        <taxon>Eukaryota</taxon>
        <taxon>Fungi</taxon>
        <taxon>Dikarya</taxon>
        <taxon>Ascomycota</taxon>
        <taxon>Pezizomycotina</taxon>
        <taxon>Leotiomycetes</taxon>
        <taxon>Leotiomycetes incertae sedis</taxon>
        <taxon>Scytalidium</taxon>
    </lineage>
</organism>
<sequence length="118" mass="12650">MGGGLWVLLGTLKVLYILHGSLEPRGSLRTGTVPPIEKLLKVAWEELHGGDITYRFTGLKVSSGEGKVPSADNQPQSPPASERILTVAGKAWSIGSEGHIGNQQSAISNQQLRHDRIS</sequence>